<reference evidence="1 2" key="1">
    <citation type="submission" date="2016-11" db="EMBL/GenBank/DDBJ databases">
        <authorList>
            <person name="Jaros S."/>
            <person name="Januszkiewicz K."/>
            <person name="Wedrychowicz H."/>
        </authorList>
    </citation>
    <scope>NUCLEOTIDE SEQUENCE [LARGE SCALE GENOMIC DNA]</scope>
    <source>
        <strain evidence="1 2">DSM 18772</strain>
    </source>
</reference>
<dbReference type="STRING" id="1123071.SAMN02745181_0125"/>
<organism evidence="1 2">
    <name type="scientific">Rubritalea squalenifaciens DSM 18772</name>
    <dbReference type="NCBI Taxonomy" id="1123071"/>
    <lineage>
        <taxon>Bacteria</taxon>
        <taxon>Pseudomonadati</taxon>
        <taxon>Verrucomicrobiota</taxon>
        <taxon>Verrucomicrobiia</taxon>
        <taxon>Verrucomicrobiales</taxon>
        <taxon>Rubritaleaceae</taxon>
        <taxon>Rubritalea</taxon>
    </lineage>
</organism>
<dbReference type="Proteomes" id="UP000184510">
    <property type="component" value="Unassembled WGS sequence"/>
</dbReference>
<name>A0A1M6B5L3_9BACT</name>
<sequence>MYTVMVMTSVSVAAAAVLHRYTVVSVDWVTVAIIVAENTLGVDGASA</sequence>
<evidence type="ECO:0000313" key="1">
    <source>
        <dbReference type="EMBL" id="SHI44044.1"/>
    </source>
</evidence>
<keyword evidence="2" id="KW-1185">Reference proteome</keyword>
<protein>
    <submittedName>
        <fullName evidence="1">Uncharacterized protein</fullName>
    </submittedName>
</protein>
<accession>A0A1M6B5L3</accession>
<dbReference type="AlphaFoldDB" id="A0A1M6B5L3"/>
<evidence type="ECO:0000313" key="2">
    <source>
        <dbReference type="Proteomes" id="UP000184510"/>
    </source>
</evidence>
<dbReference type="InParanoid" id="A0A1M6B5L3"/>
<proteinExistence type="predicted"/>
<dbReference type="EMBL" id="FQYR01000002">
    <property type="protein sequence ID" value="SHI44044.1"/>
    <property type="molecule type" value="Genomic_DNA"/>
</dbReference>
<gene>
    <name evidence="1" type="ORF">SAMN02745181_0125</name>
</gene>